<keyword evidence="1" id="KW-0238">DNA-binding</keyword>
<reference evidence="4 5" key="1">
    <citation type="submission" date="2024-02" db="EMBL/GenBank/DDBJ databases">
        <title>Chromosome-scale genome assembly of the rough periwinkle Littorina saxatilis.</title>
        <authorList>
            <person name="De Jode A."/>
            <person name="Faria R."/>
            <person name="Formenti G."/>
            <person name="Sims Y."/>
            <person name="Smith T.P."/>
            <person name="Tracey A."/>
            <person name="Wood J.M.D."/>
            <person name="Zagrodzka Z.B."/>
            <person name="Johannesson K."/>
            <person name="Butlin R.K."/>
            <person name="Leder E.H."/>
        </authorList>
    </citation>
    <scope>NUCLEOTIDE SEQUENCE [LARGE SCALE GENOMIC DNA]</scope>
    <source>
        <strain evidence="4">Snail1</strain>
        <tissue evidence="4">Muscle</tissue>
    </source>
</reference>
<accession>A0AAN9AS70</accession>
<sequence length="521" mass="59291">MSKRKRQDRTAEEKLELIDKFKALPSCSMRESAAQLGVNRGFLTNILKNEDSVRKECATQDSPQRKRLRHGKDKDVEDGLFQWFQKMRAKNAPIHGPLLCTKAEELATALGHTEFKPTDGWFSRWKVRNGLTFHKIHGEAQDADFDAAKTWKDDVLPNLLADYAPSEIYNADETGIYFRALPDSTYVSNSEKKSARGFKTAKDRITVLVCCNMVGEKKRMMVIGKSKKPRCFKHVEPTSLPVDYQASKNAWMTTPIWTSWLLTWDRQLRLRQSGKVALLIDNCTAHAHVAGLTNITVYRLPPNTTSIIQPCDMGIIRSLKAFFRHEIRREIILAIEGSEQVTANVITKQMSILDAINMLHGAWERVTTQTIKNCWRKGGFCERENEEEDVDDDVETALPLDMAQEEFDRWVGVDDGASIVEPTDENNETIMQNIVTSLRPGTSLDETETETEPESDDEEEPPPPPPTAPEMRALMEKLRSGLQSRGYNMEKFGAFDNEVKDLLWSSTNTQTNIRDFFQAPK</sequence>
<gene>
    <name evidence="4" type="ORF">V1264_009640</name>
</gene>
<keyword evidence="5" id="KW-1185">Reference proteome</keyword>
<dbReference type="PANTHER" id="PTHR19303">
    <property type="entry name" value="TRANSPOSON"/>
    <property type="match status" value="1"/>
</dbReference>
<dbReference type="GO" id="GO:0005634">
    <property type="term" value="C:nucleus"/>
    <property type="evidence" value="ECO:0007669"/>
    <property type="project" value="TreeGrafter"/>
</dbReference>
<dbReference type="Pfam" id="PF03221">
    <property type="entry name" value="HTH_Tnp_Tc5"/>
    <property type="match status" value="1"/>
</dbReference>
<dbReference type="InterPro" id="IPR009057">
    <property type="entry name" value="Homeodomain-like_sf"/>
</dbReference>
<dbReference type="InterPro" id="IPR004875">
    <property type="entry name" value="DDE_SF_endonuclease_dom"/>
</dbReference>
<dbReference type="InterPro" id="IPR006600">
    <property type="entry name" value="HTH_CenpB_DNA-bd_dom"/>
</dbReference>
<dbReference type="Proteomes" id="UP001374579">
    <property type="component" value="Unassembled WGS sequence"/>
</dbReference>
<protein>
    <recommendedName>
        <fullName evidence="3">HTH CENPB-type domain-containing protein</fullName>
    </recommendedName>
</protein>
<feature type="region of interest" description="Disordered" evidence="2">
    <location>
        <begin position="438"/>
        <end position="470"/>
    </location>
</feature>
<dbReference type="GO" id="GO:0003677">
    <property type="term" value="F:DNA binding"/>
    <property type="evidence" value="ECO:0007669"/>
    <property type="project" value="UniProtKB-KW"/>
</dbReference>
<dbReference type="Gene3D" id="1.10.10.60">
    <property type="entry name" value="Homeodomain-like"/>
    <property type="match status" value="2"/>
</dbReference>
<name>A0AAN9AS70_9CAEN</name>
<proteinExistence type="predicted"/>
<dbReference type="SMART" id="SM00674">
    <property type="entry name" value="CENPB"/>
    <property type="match status" value="1"/>
</dbReference>
<dbReference type="PROSITE" id="PS51253">
    <property type="entry name" value="HTH_CENPB"/>
    <property type="match status" value="1"/>
</dbReference>
<dbReference type="PANTHER" id="PTHR19303:SF73">
    <property type="entry name" value="PROTEIN PDC2"/>
    <property type="match status" value="1"/>
</dbReference>
<feature type="compositionally biased region" description="Acidic residues" evidence="2">
    <location>
        <begin position="445"/>
        <end position="461"/>
    </location>
</feature>
<evidence type="ECO:0000256" key="2">
    <source>
        <dbReference type="SAM" id="MobiDB-lite"/>
    </source>
</evidence>
<feature type="domain" description="HTH CENPB-type" evidence="3">
    <location>
        <begin position="64"/>
        <end position="135"/>
    </location>
</feature>
<dbReference type="Pfam" id="PF03184">
    <property type="entry name" value="DDE_1"/>
    <property type="match status" value="1"/>
</dbReference>
<comment type="caution">
    <text evidence="4">The sequence shown here is derived from an EMBL/GenBank/DDBJ whole genome shotgun (WGS) entry which is preliminary data.</text>
</comment>
<evidence type="ECO:0000256" key="1">
    <source>
        <dbReference type="ARBA" id="ARBA00023125"/>
    </source>
</evidence>
<dbReference type="EMBL" id="JBAMIC010000022">
    <property type="protein sequence ID" value="KAK7092031.1"/>
    <property type="molecule type" value="Genomic_DNA"/>
</dbReference>
<evidence type="ECO:0000313" key="4">
    <source>
        <dbReference type="EMBL" id="KAK7092031.1"/>
    </source>
</evidence>
<evidence type="ECO:0000259" key="3">
    <source>
        <dbReference type="PROSITE" id="PS51253"/>
    </source>
</evidence>
<dbReference type="InterPro" id="IPR050863">
    <property type="entry name" value="CenT-Element_Derived"/>
</dbReference>
<organism evidence="4 5">
    <name type="scientific">Littorina saxatilis</name>
    <dbReference type="NCBI Taxonomy" id="31220"/>
    <lineage>
        <taxon>Eukaryota</taxon>
        <taxon>Metazoa</taxon>
        <taxon>Spiralia</taxon>
        <taxon>Lophotrochozoa</taxon>
        <taxon>Mollusca</taxon>
        <taxon>Gastropoda</taxon>
        <taxon>Caenogastropoda</taxon>
        <taxon>Littorinimorpha</taxon>
        <taxon>Littorinoidea</taxon>
        <taxon>Littorinidae</taxon>
        <taxon>Littorina</taxon>
    </lineage>
</organism>
<dbReference type="SUPFAM" id="SSF46689">
    <property type="entry name" value="Homeodomain-like"/>
    <property type="match status" value="1"/>
</dbReference>
<dbReference type="AlphaFoldDB" id="A0AAN9AS70"/>
<evidence type="ECO:0000313" key="5">
    <source>
        <dbReference type="Proteomes" id="UP001374579"/>
    </source>
</evidence>